<organism evidence="2 3">
    <name type="scientific">Andreesenia angusta</name>
    <dbReference type="NCBI Taxonomy" id="39480"/>
    <lineage>
        <taxon>Bacteria</taxon>
        <taxon>Bacillati</taxon>
        <taxon>Bacillota</taxon>
        <taxon>Tissierellia</taxon>
        <taxon>Tissierellales</taxon>
        <taxon>Gottschalkiaceae</taxon>
        <taxon>Andreesenia</taxon>
    </lineage>
</organism>
<dbReference type="SUPFAM" id="SSF159006">
    <property type="entry name" value="YopX-like"/>
    <property type="match status" value="1"/>
</dbReference>
<comment type="caution">
    <text evidence="2">The sequence shown here is derived from an EMBL/GenBank/DDBJ whole genome shotgun (WGS) entry which is preliminary data.</text>
</comment>
<evidence type="ECO:0000259" key="1">
    <source>
        <dbReference type="Pfam" id="PF09643"/>
    </source>
</evidence>
<dbReference type="EMBL" id="MKIE01000002">
    <property type="protein sequence ID" value="OHW62927.1"/>
    <property type="molecule type" value="Genomic_DNA"/>
</dbReference>
<feature type="domain" description="YopX protein" evidence="1">
    <location>
        <begin position="15"/>
        <end position="144"/>
    </location>
</feature>
<gene>
    <name evidence="2" type="ORF">EUAN_07110</name>
</gene>
<dbReference type="InterPro" id="IPR019096">
    <property type="entry name" value="YopX_protein"/>
</dbReference>
<dbReference type="Gene3D" id="2.30.30.290">
    <property type="entry name" value="YopX-like domains"/>
    <property type="match status" value="1"/>
</dbReference>
<accession>A0A1S1V9W7</accession>
<proteinExistence type="predicted"/>
<name>A0A1S1V9W7_9FIRM</name>
<dbReference type="STRING" id="39480.EUAN_07110"/>
<sequence>MREILFRGKMMAGEGWSPEDEEWVYGDLIQNKVTADETEYLIKRNQRMIKVHPETIGQYTGLRDKEGARVFDGDIIMGKDFLGITGVYEIAWNGAISGWGCKSYDLDDSFPEELREKGFVFSGTPSAKYDVTVIGNINDNPELLHMESGKEEVEERRCCEKCNGKVIAACGQRVCEKCGDVKERRK</sequence>
<reference evidence="2 3" key="1">
    <citation type="submission" date="2016-09" db="EMBL/GenBank/DDBJ databases">
        <title>Genome sequence of Eubacterium angustum.</title>
        <authorList>
            <person name="Poehlein A."/>
            <person name="Daniel R."/>
        </authorList>
    </citation>
    <scope>NUCLEOTIDE SEQUENCE [LARGE SCALE GENOMIC DNA]</scope>
    <source>
        <strain evidence="2 3">DSM 1989</strain>
    </source>
</reference>
<dbReference type="Pfam" id="PF09643">
    <property type="entry name" value="YopX"/>
    <property type="match status" value="1"/>
</dbReference>
<dbReference type="OrthoDB" id="1809393at2"/>
<dbReference type="Proteomes" id="UP000180254">
    <property type="component" value="Unassembled WGS sequence"/>
</dbReference>
<protein>
    <submittedName>
        <fullName evidence="2">YopX protein</fullName>
    </submittedName>
</protein>
<keyword evidence="3" id="KW-1185">Reference proteome</keyword>
<dbReference type="RefSeq" id="WP_071061762.1">
    <property type="nucleotide sequence ID" value="NZ_MKIE01000002.1"/>
</dbReference>
<dbReference type="AlphaFoldDB" id="A0A1S1V9W7"/>
<evidence type="ECO:0000313" key="2">
    <source>
        <dbReference type="EMBL" id="OHW62927.1"/>
    </source>
</evidence>
<dbReference type="InterPro" id="IPR023385">
    <property type="entry name" value="YopX-like_C"/>
</dbReference>
<evidence type="ECO:0000313" key="3">
    <source>
        <dbReference type="Proteomes" id="UP000180254"/>
    </source>
</evidence>